<evidence type="ECO:0000313" key="2">
    <source>
        <dbReference type="EMBL" id="QKE64114.1"/>
    </source>
</evidence>
<sequence length="164" mass="16674">MKAVLITALAALLGSLQAHAQGPIEAANYDLQVGAAIKSMSAVEVAPGISSLNIIAEGAGRIAAAGAVLRFHALCAIVDTQEGKQITAGSGDCELTSLGGGKLYARFHTLPGMGDRGHLTFSGGTQEFAAVSGKLPVQVTVNPLLVGKPVFFLETLQPADAEAH</sequence>
<feature type="signal peptide" evidence="1">
    <location>
        <begin position="1"/>
        <end position="20"/>
    </location>
</feature>
<evidence type="ECO:0000256" key="1">
    <source>
        <dbReference type="SAM" id="SignalP"/>
    </source>
</evidence>
<dbReference type="RefSeq" id="WP_173208734.1">
    <property type="nucleotide sequence ID" value="NZ_CP053697.2"/>
</dbReference>
<name>A0A6M8F691_9GAMM</name>
<organism evidence="2 3">
    <name type="scientific">Aquipseudomonas campi</name>
    <dbReference type="NCBI Taxonomy" id="2731681"/>
    <lineage>
        <taxon>Bacteria</taxon>
        <taxon>Pseudomonadati</taxon>
        <taxon>Pseudomonadota</taxon>
        <taxon>Gammaproteobacteria</taxon>
        <taxon>Pseudomonadales</taxon>
        <taxon>Pseudomonadaceae</taxon>
        <taxon>Aquipseudomonas</taxon>
    </lineage>
</organism>
<dbReference type="EMBL" id="CP053697">
    <property type="protein sequence ID" value="QKE64114.1"/>
    <property type="molecule type" value="Genomic_DNA"/>
</dbReference>
<reference evidence="2" key="1">
    <citation type="submission" date="2020-07" db="EMBL/GenBank/DDBJ databases">
        <title>Nitrate ammonifying Pseudomonas campi sp. nov. isolated from German agricultural grassland.</title>
        <authorList>
            <person name="Timsy T."/>
            <person name="Ulrich A."/>
            <person name="Spanner T."/>
            <person name="Foesel B."/>
            <person name="Kolb S."/>
            <person name="Horn M.A."/>
            <person name="Behrendt U."/>
        </authorList>
    </citation>
    <scope>NUCLEOTIDE SEQUENCE</scope>
    <source>
        <strain evidence="2">S1-A32-2</strain>
    </source>
</reference>
<accession>A0A6M8F691</accession>
<gene>
    <name evidence="2" type="ORF">HNE05_12405</name>
</gene>
<dbReference type="AlphaFoldDB" id="A0A6M8F691"/>
<evidence type="ECO:0000313" key="3">
    <source>
        <dbReference type="Proteomes" id="UP000501379"/>
    </source>
</evidence>
<dbReference type="KEGG" id="pcam:HNE05_12405"/>
<protein>
    <submittedName>
        <fullName evidence="2">Uncharacterized protein</fullName>
    </submittedName>
</protein>
<feature type="chain" id="PRO_5026745960" evidence="1">
    <location>
        <begin position="21"/>
        <end position="164"/>
    </location>
</feature>
<keyword evidence="1" id="KW-0732">Signal</keyword>
<dbReference type="Proteomes" id="UP000501379">
    <property type="component" value="Chromosome"/>
</dbReference>
<keyword evidence="3" id="KW-1185">Reference proteome</keyword>
<proteinExistence type="predicted"/>